<feature type="domain" description="ABC transporter" evidence="10">
    <location>
        <begin position="342"/>
        <end position="575"/>
    </location>
</feature>
<feature type="transmembrane region" description="Helical" evidence="9">
    <location>
        <begin position="165"/>
        <end position="183"/>
    </location>
</feature>
<keyword evidence="4 9" id="KW-0812">Transmembrane</keyword>
<dbReference type="FunFam" id="3.40.50.300:FF:000221">
    <property type="entry name" value="Multidrug ABC transporter ATP-binding protein"/>
    <property type="match status" value="1"/>
</dbReference>
<dbReference type="PANTHER" id="PTHR43394:SF1">
    <property type="entry name" value="ATP-BINDING CASSETTE SUB-FAMILY B MEMBER 10, MITOCHONDRIAL"/>
    <property type="match status" value="1"/>
</dbReference>
<keyword evidence="6" id="KW-0067">ATP-binding</keyword>
<feature type="transmembrane region" description="Helical" evidence="9">
    <location>
        <begin position="248"/>
        <end position="267"/>
    </location>
</feature>
<feature type="transmembrane region" description="Helical" evidence="9">
    <location>
        <begin position="287"/>
        <end position="305"/>
    </location>
</feature>
<dbReference type="InterPro" id="IPR003439">
    <property type="entry name" value="ABC_transporter-like_ATP-bd"/>
</dbReference>
<keyword evidence="7 9" id="KW-1133">Transmembrane helix</keyword>
<evidence type="ECO:0000256" key="7">
    <source>
        <dbReference type="ARBA" id="ARBA00022989"/>
    </source>
</evidence>
<dbReference type="SUPFAM" id="SSF90123">
    <property type="entry name" value="ABC transporter transmembrane region"/>
    <property type="match status" value="1"/>
</dbReference>
<feature type="domain" description="ABC transmembrane type-1" evidence="11">
    <location>
        <begin position="27"/>
        <end position="307"/>
    </location>
</feature>
<reference evidence="12 13" key="1">
    <citation type="journal article" date="2012" name="Stand. Genomic Sci.">
        <title>Complete genome sequence of the aerobic, heterotroph Marinithermus hydrothermalis type strain (T1(T)) from a deep-sea hydrothermal vent chimney.</title>
        <authorList>
            <person name="Copeland A."/>
            <person name="Gu W."/>
            <person name="Yasawong M."/>
            <person name="Lapidus A."/>
            <person name="Lucas S."/>
            <person name="Deshpande S."/>
            <person name="Pagani I."/>
            <person name="Tapia R."/>
            <person name="Cheng J.F."/>
            <person name="Goodwin L.A."/>
            <person name="Pitluck S."/>
            <person name="Liolios K."/>
            <person name="Ivanova N."/>
            <person name="Mavromatis K."/>
            <person name="Mikhailova N."/>
            <person name="Pati A."/>
            <person name="Chen A."/>
            <person name="Palaniappan K."/>
            <person name="Land M."/>
            <person name="Pan C."/>
            <person name="Brambilla E.M."/>
            <person name="Rohde M."/>
            <person name="Tindall B.J."/>
            <person name="Sikorski J."/>
            <person name="Goker M."/>
            <person name="Detter J.C."/>
            <person name="Bristow J."/>
            <person name="Eisen J.A."/>
            <person name="Markowitz V."/>
            <person name="Hugenholtz P."/>
            <person name="Kyrpides N.C."/>
            <person name="Klenk H.P."/>
            <person name="Woyke T."/>
        </authorList>
    </citation>
    <scope>NUCLEOTIDE SEQUENCE [LARGE SCALE GENOMIC DNA]</scope>
    <source>
        <strain evidence="13">DSM 14884 / JCM 11576 / T1</strain>
    </source>
</reference>
<dbReference type="Pfam" id="PF00005">
    <property type="entry name" value="ABC_tran"/>
    <property type="match status" value="1"/>
</dbReference>
<evidence type="ECO:0000256" key="1">
    <source>
        <dbReference type="ARBA" id="ARBA00004651"/>
    </source>
</evidence>
<organism evidence="12 13">
    <name type="scientific">Marinithermus hydrothermalis (strain DSM 14884 / JCM 11576 / T1)</name>
    <dbReference type="NCBI Taxonomy" id="869210"/>
    <lineage>
        <taxon>Bacteria</taxon>
        <taxon>Thermotogati</taxon>
        <taxon>Deinococcota</taxon>
        <taxon>Deinococci</taxon>
        <taxon>Thermales</taxon>
        <taxon>Thermaceae</taxon>
        <taxon>Marinithermus</taxon>
    </lineage>
</organism>
<dbReference type="PANTHER" id="PTHR43394">
    <property type="entry name" value="ATP-DEPENDENT PERMEASE MDL1, MITOCHONDRIAL"/>
    <property type="match status" value="1"/>
</dbReference>
<evidence type="ECO:0000259" key="11">
    <source>
        <dbReference type="PROSITE" id="PS50929"/>
    </source>
</evidence>
<accession>F2NQU4</accession>
<dbReference type="PROSITE" id="PS50929">
    <property type="entry name" value="ABC_TM1F"/>
    <property type="match status" value="1"/>
</dbReference>
<dbReference type="GO" id="GO:0016887">
    <property type="term" value="F:ATP hydrolysis activity"/>
    <property type="evidence" value="ECO:0007669"/>
    <property type="project" value="InterPro"/>
</dbReference>
<keyword evidence="13" id="KW-1185">Reference proteome</keyword>
<feature type="transmembrane region" description="Helical" evidence="9">
    <location>
        <begin position="26"/>
        <end position="46"/>
    </location>
</feature>
<dbReference type="EC" id="3.6.3.44" evidence="12"/>
<evidence type="ECO:0000256" key="5">
    <source>
        <dbReference type="ARBA" id="ARBA00022741"/>
    </source>
</evidence>
<evidence type="ECO:0000313" key="13">
    <source>
        <dbReference type="Proteomes" id="UP000007030"/>
    </source>
</evidence>
<dbReference type="HOGENOM" id="CLU_000604_84_3_0"/>
<comment type="subcellular location">
    <subcellularLocation>
        <location evidence="1">Cell membrane</location>
        <topology evidence="1">Multi-pass membrane protein</topology>
    </subcellularLocation>
</comment>
<keyword evidence="3" id="KW-1003">Cell membrane</keyword>
<dbReference type="STRING" id="869210.Marky_1573"/>
<dbReference type="InterPro" id="IPR027417">
    <property type="entry name" value="P-loop_NTPase"/>
</dbReference>
<evidence type="ECO:0000256" key="2">
    <source>
        <dbReference type="ARBA" id="ARBA00022448"/>
    </source>
</evidence>
<dbReference type="InterPro" id="IPR036640">
    <property type="entry name" value="ABC1_TM_sf"/>
</dbReference>
<dbReference type="SUPFAM" id="SSF52540">
    <property type="entry name" value="P-loop containing nucleoside triphosphate hydrolases"/>
    <property type="match status" value="1"/>
</dbReference>
<gene>
    <name evidence="12" type="ordered locus">Marky_1573</name>
</gene>
<name>F2NQU4_MARHT</name>
<dbReference type="InterPro" id="IPR039421">
    <property type="entry name" value="Type_1_exporter"/>
</dbReference>
<evidence type="ECO:0000259" key="10">
    <source>
        <dbReference type="PROSITE" id="PS50893"/>
    </source>
</evidence>
<dbReference type="AlphaFoldDB" id="F2NQU4"/>
<keyword evidence="8 9" id="KW-0472">Membrane</keyword>
<evidence type="ECO:0000256" key="6">
    <source>
        <dbReference type="ARBA" id="ARBA00022840"/>
    </source>
</evidence>
<dbReference type="Pfam" id="PF00664">
    <property type="entry name" value="ABC_membrane"/>
    <property type="match status" value="1"/>
</dbReference>
<dbReference type="GO" id="GO:0005524">
    <property type="term" value="F:ATP binding"/>
    <property type="evidence" value="ECO:0007669"/>
    <property type="project" value="UniProtKB-KW"/>
</dbReference>
<dbReference type="Gene3D" id="3.40.50.300">
    <property type="entry name" value="P-loop containing nucleotide triphosphate hydrolases"/>
    <property type="match status" value="1"/>
</dbReference>
<dbReference type="Proteomes" id="UP000007030">
    <property type="component" value="Chromosome"/>
</dbReference>
<dbReference type="EMBL" id="CP002630">
    <property type="protein sequence ID" value="AEB12308.1"/>
    <property type="molecule type" value="Genomic_DNA"/>
</dbReference>
<feature type="transmembrane region" description="Helical" evidence="9">
    <location>
        <begin position="142"/>
        <end position="159"/>
    </location>
</feature>
<dbReference type="KEGG" id="mhd:Marky_1573"/>
<dbReference type="PROSITE" id="PS50893">
    <property type="entry name" value="ABC_TRANSPORTER_2"/>
    <property type="match status" value="1"/>
</dbReference>
<keyword evidence="5" id="KW-0547">Nucleotide-binding</keyword>
<dbReference type="GO" id="GO:0015421">
    <property type="term" value="F:ABC-type oligopeptide transporter activity"/>
    <property type="evidence" value="ECO:0007669"/>
    <property type="project" value="TreeGrafter"/>
</dbReference>
<keyword evidence="2" id="KW-0813">Transport</keyword>
<dbReference type="CDD" id="cd18541">
    <property type="entry name" value="ABC_6TM_TmrB_like"/>
    <property type="match status" value="1"/>
</dbReference>
<dbReference type="InterPro" id="IPR003593">
    <property type="entry name" value="AAA+_ATPase"/>
</dbReference>
<dbReference type="SMART" id="SM00382">
    <property type="entry name" value="AAA"/>
    <property type="match status" value="1"/>
</dbReference>
<proteinExistence type="predicted"/>
<sequence length="583" mass="65024">MMETDRSVLTLVRDVWRFVRPFAWKYALGLTFGLLSLGAVIIAPYFLRKAIDAIGQGTDAYVTYAGLVVLAGVIAGLFSWAQRRLSIVASREVEYGIRRALFEKLLTMDAYYYGKTRVGDLMNKLNTDLSAVRDVLGPGINIGWRIVLFLLMAFASMYLVNARLAFLITLLVPPVFIALRVLLRLVHRRYREAQEVFDRISTHAQENFSGIRVVKGFALEERELERFQKLNQAYIERSLALARVEGPLHALMSLLTGLTVVTVLWFGGQDVIRGAMSLGELVQFNAYLLQLSWPLLGLGWVMGIFQRAATSWARLKEVFEAKPRIQDGPEVNPAIRTLGGEVRFEDVWLELGGRTILQGITLTIPEGATLGITGRTGSGKTMLVSLIPRLFEPTRGRVYVGGHEVRTIPLAVLRGAVGMVPQEPFLFSEEIAENIAFGLDEVDMERVVWAAKLAGVHEDILDFPKQYRTPLGERGVTLSGGQRQRTALARALAKQPRILILDDAMSAVDTETESRILNGLKQVLGRQTTILIGHRTSTLRHADWIVVLDEGRVVEEGTHESLLEAGGIYAELDRMQRLEAEVE</sequence>
<dbReference type="InterPro" id="IPR011527">
    <property type="entry name" value="ABC1_TM_dom"/>
</dbReference>
<feature type="transmembrane region" description="Helical" evidence="9">
    <location>
        <begin position="61"/>
        <end position="81"/>
    </location>
</feature>
<evidence type="ECO:0000313" key="12">
    <source>
        <dbReference type="EMBL" id="AEB12308.1"/>
    </source>
</evidence>
<dbReference type="eggNOG" id="COG1132">
    <property type="taxonomic scope" value="Bacteria"/>
</dbReference>
<keyword evidence="12" id="KW-0378">Hydrolase</keyword>
<evidence type="ECO:0000256" key="9">
    <source>
        <dbReference type="SAM" id="Phobius"/>
    </source>
</evidence>
<evidence type="ECO:0000256" key="3">
    <source>
        <dbReference type="ARBA" id="ARBA00022475"/>
    </source>
</evidence>
<evidence type="ECO:0000256" key="8">
    <source>
        <dbReference type="ARBA" id="ARBA00023136"/>
    </source>
</evidence>
<evidence type="ECO:0000256" key="4">
    <source>
        <dbReference type="ARBA" id="ARBA00022692"/>
    </source>
</evidence>
<dbReference type="RefSeq" id="WP_013704355.1">
    <property type="nucleotide sequence ID" value="NC_015387.1"/>
</dbReference>
<dbReference type="GO" id="GO:0005886">
    <property type="term" value="C:plasma membrane"/>
    <property type="evidence" value="ECO:0007669"/>
    <property type="project" value="UniProtKB-SubCell"/>
</dbReference>
<protein>
    <submittedName>
        <fullName evidence="12">Xenobiotic-transporting ATPase</fullName>
        <ecNumber evidence="12">3.6.3.44</ecNumber>
    </submittedName>
</protein>
<dbReference type="Gene3D" id="1.20.1560.10">
    <property type="entry name" value="ABC transporter type 1, transmembrane domain"/>
    <property type="match status" value="1"/>
</dbReference>